<gene>
    <name evidence="2" type="ORF">EYF80_034353</name>
</gene>
<organism evidence="2 3">
    <name type="scientific">Liparis tanakae</name>
    <name type="common">Tanaka's snailfish</name>
    <dbReference type="NCBI Taxonomy" id="230148"/>
    <lineage>
        <taxon>Eukaryota</taxon>
        <taxon>Metazoa</taxon>
        <taxon>Chordata</taxon>
        <taxon>Craniata</taxon>
        <taxon>Vertebrata</taxon>
        <taxon>Euteleostomi</taxon>
        <taxon>Actinopterygii</taxon>
        <taxon>Neopterygii</taxon>
        <taxon>Teleostei</taxon>
        <taxon>Neoteleostei</taxon>
        <taxon>Acanthomorphata</taxon>
        <taxon>Eupercaria</taxon>
        <taxon>Perciformes</taxon>
        <taxon>Cottioidei</taxon>
        <taxon>Cottales</taxon>
        <taxon>Liparidae</taxon>
        <taxon>Liparis</taxon>
    </lineage>
</organism>
<evidence type="ECO:0000256" key="1">
    <source>
        <dbReference type="SAM" id="MobiDB-lite"/>
    </source>
</evidence>
<name>A0A4Z2GRK4_9TELE</name>
<evidence type="ECO:0000313" key="2">
    <source>
        <dbReference type="EMBL" id="TNN55403.1"/>
    </source>
</evidence>
<dbReference type="EMBL" id="SRLO01000456">
    <property type="protein sequence ID" value="TNN55403.1"/>
    <property type="molecule type" value="Genomic_DNA"/>
</dbReference>
<dbReference type="AlphaFoldDB" id="A0A4Z2GRK4"/>
<keyword evidence="3" id="KW-1185">Reference proteome</keyword>
<evidence type="ECO:0000313" key="3">
    <source>
        <dbReference type="Proteomes" id="UP000314294"/>
    </source>
</evidence>
<proteinExistence type="predicted"/>
<feature type="compositionally biased region" description="Basic and acidic residues" evidence="1">
    <location>
        <begin position="88"/>
        <end position="108"/>
    </location>
</feature>
<dbReference type="Proteomes" id="UP000314294">
    <property type="component" value="Unassembled WGS sequence"/>
</dbReference>
<sequence length="125" mass="13439">MEPASLRGPTGSGAGRHRFPFNVHADVTSAVRQSAGLTTVADAARLSIFLQRGPRQMASPASLLLQGGRRPLGPSGERGMDTLNQHPLRMEKTPGFKRRSDQTLRPECWDGSSRGSAAGGRRCRC</sequence>
<accession>A0A4Z2GRK4</accession>
<protein>
    <submittedName>
        <fullName evidence="2">Uncharacterized protein</fullName>
    </submittedName>
</protein>
<comment type="caution">
    <text evidence="2">The sequence shown here is derived from an EMBL/GenBank/DDBJ whole genome shotgun (WGS) entry which is preliminary data.</text>
</comment>
<feature type="compositionally biased region" description="Low complexity" evidence="1">
    <location>
        <begin position="111"/>
        <end position="125"/>
    </location>
</feature>
<feature type="region of interest" description="Disordered" evidence="1">
    <location>
        <begin position="60"/>
        <end position="125"/>
    </location>
</feature>
<reference evidence="2 3" key="1">
    <citation type="submission" date="2019-03" db="EMBL/GenBank/DDBJ databases">
        <title>First draft genome of Liparis tanakae, snailfish: a comprehensive survey of snailfish specific genes.</title>
        <authorList>
            <person name="Kim W."/>
            <person name="Song I."/>
            <person name="Jeong J.-H."/>
            <person name="Kim D."/>
            <person name="Kim S."/>
            <person name="Ryu S."/>
            <person name="Song J.Y."/>
            <person name="Lee S.K."/>
        </authorList>
    </citation>
    <scope>NUCLEOTIDE SEQUENCE [LARGE SCALE GENOMIC DNA]</scope>
    <source>
        <tissue evidence="2">Muscle</tissue>
    </source>
</reference>
<feature type="compositionally biased region" description="Low complexity" evidence="1">
    <location>
        <begin position="62"/>
        <end position="75"/>
    </location>
</feature>